<dbReference type="InterPro" id="IPR036415">
    <property type="entry name" value="Lamin_tail_dom_sf"/>
</dbReference>
<reference evidence="4 5" key="1">
    <citation type="submission" date="2023-09" db="EMBL/GenBank/DDBJ databases">
        <authorList>
            <person name="Rey-Velasco X."/>
        </authorList>
    </citation>
    <scope>NUCLEOTIDE SEQUENCE [LARGE SCALE GENOMIC DNA]</scope>
    <source>
        <strain evidence="4 5">F394</strain>
    </source>
</reference>
<name>A0ABU3BMM4_9BACT</name>
<accession>A0ABU3BMM4</accession>
<feature type="chain" id="PRO_5045371568" evidence="2">
    <location>
        <begin position="19"/>
        <end position="448"/>
    </location>
</feature>
<feature type="compositionally biased region" description="Low complexity" evidence="1">
    <location>
        <begin position="159"/>
        <end position="174"/>
    </location>
</feature>
<dbReference type="EMBL" id="JAVRHT010000002">
    <property type="protein sequence ID" value="MDT0630536.1"/>
    <property type="molecule type" value="Genomic_DNA"/>
</dbReference>
<feature type="region of interest" description="Disordered" evidence="1">
    <location>
        <begin position="143"/>
        <end position="185"/>
    </location>
</feature>
<gene>
    <name evidence="4" type="ORF">RM540_02145</name>
</gene>
<feature type="signal peptide" evidence="2">
    <location>
        <begin position="1"/>
        <end position="18"/>
    </location>
</feature>
<organism evidence="4 5">
    <name type="scientific">Rubrivirga litoralis</name>
    <dbReference type="NCBI Taxonomy" id="3075598"/>
    <lineage>
        <taxon>Bacteria</taxon>
        <taxon>Pseudomonadati</taxon>
        <taxon>Rhodothermota</taxon>
        <taxon>Rhodothermia</taxon>
        <taxon>Rhodothermales</taxon>
        <taxon>Rubricoccaceae</taxon>
        <taxon>Rubrivirga</taxon>
    </lineage>
</organism>
<keyword evidence="5" id="KW-1185">Reference proteome</keyword>
<evidence type="ECO:0000313" key="4">
    <source>
        <dbReference type="EMBL" id="MDT0630536.1"/>
    </source>
</evidence>
<feature type="domain" description="LTD" evidence="3">
    <location>
        <begin position="14"/>
        <end position="135"/>
    </location>
</feature>
<feature type="region of interest" description="Disordered" evidence="1">
    <location>
        <begin position="315"/>
        <end position="352"/>
    </location>
</feature>
<feature type="compositionally biased region" description="Low complexity" evidence="1">
    <location>
        <begin position="315"/>
        <end position="328"/>
    </location>
</feature>
<feature type="domain" description="LTD" evidence="3">
    <location>
        <begin position="169"/>
        <end position="293"/>
    </location>
</feature>
<dbReference type="RefSeq" id="WP_311661708.1">
    <property type="nucleotide sequence ID" value="NZ_JAVRHT010000002.1"/>
</dbReference>
<dbReference type="Gene3D" id="2.60.40.4070">
    <property type="match status" value="1"/>
</dbReference>
<evidence type="ECO:0000313" key="5">
    <source>
        <dbReference type="Proteomes" id="UP001267426"/>
    </source>
</evidence>
<comment type="caution">
    <text evidence="4">The sequence shown here is derived from an EMBL/GenBank/DDBJ whole genome shotgun (WGS) entry which is preliminary data.</text>
</comment>
<evidence type="ECO:0000259" key="3">
    <source>
        <dbReference type="PROSITE" id="PS51841"/>
    </source>
</evidence>
<evidence type="ECO:0000256" key="2">
    <source>
        <dbReference type="SAM" id="SignalP"/>
    </source>
</evidence>
<protein>
    <submittedName>
        <fullName evidence="4">Lamin tail domain-containing protein</fullName>
    </submittedName>
</protein>
<dbReference type="InterPro" id="IPR001322">
    <property type="entry name" value="Lamin_tail_dom"/>
</dbReference>
<evidence type="ECO:0000256" key="1">
    <source>
        <dbReference type="SAM" id="MobiDB-lite"/>
    </source>
</evidence>
<dbReference type="SUPFAM" id="SSF74853">
    <property type="entry name" value="Lamin A/C globular tail domain"/>
    <property type="match status" value="1"/>
</dbReference>
<sequence length="448" mass="45642">MRSTLLLCLAFAAPPALAQAPSPGDVVINEVMYDPPAPQPPGNEWLEVLNRSGRTVDLGGVAVADDGDVSAPVAAPLALTPGAFAVLVRNGEAFAAAYPGVPFIEVDRFPTLNNSGDRPALILDGAELDAVAYTSAWGGADASLERRDADGPSVRDNFATSTAPAGGTPGAPNARSAPSGPPLPPGSVVITEVMYDPALGSAGEYLEVFNATDDRTVDLADLSLNDGGPLVDRPAPLAPGAYLALVRDPAVFRTAFPDAALLDVGGAASLPNAGGAVVLRASGAALDSVAYNPAWHRPELDDAAGVALERRDPAGASNAASNWSSSLAERGGTPSAENSVGLADRPAPRGDLVVTSPFAPERGEAAEITYALGSEAALVRARVFDGGGRSVRELEPGRLSGSTARLVWDGRDDARRPLRAGIYVVLVEAVDVAGGTTEAQKAAVVLAR</sequence>
<dbReference type="Pfam" id="PF00932">
    <property type="entry name" value="LTD"/>
    <property type="match status" value="2"/>
</dbReference>
<dbReference type="PROSITE" id="PS51841">
    <property type="entry name" value="LTD"/>
    <property type="match status" value="2"/>
</dbReference>
<keyword evidence="2" id="KW-0732">Signal</keyword>
<dbReference type="Proteomes" id="UP001267426">
    <property type="component" value="Unassembled WGS sequence"/>
</dbReference>
<proteinExistence type="predicted"/>